<evidence type="ECO:0000256" key="7">
    <source>
        <dbReference type="ARBA" id="ARBA00022927"/>
    </source>
</evidence>
<evidence type="ECO:0000313" key="15">
    <source>
        <dbReference type="Proteomes" id="UP000308768"/>
    </source>
</evidence>
<dbReference type="OrthoDB" id="19656at2759"/>
<dbReference type="GO" id="GO:0008320">
    <property type="term" value="F:protein transmembrane transporter activity"/>
    <property type="evidence" value="ECO:0007669"/>
    <property type="project" value="InterPro"/>
</dbReference>
<keyword evidence="3" id="KW-0813">Transport</keyword>
<keyword evidence="9" id="KW-0626">Porin</keyword>
<dbReference type="EMBL" id="NAJN01001927">
    <property type="protein sequence ID" value="TKA59912.1"/>
    <property type="molecule type" value="Genomic_DNA"/>
</dbReference>
<evidence type="ECO:0000256" key="11">
    <source>
        <dbReference type="ARBA" id="ARBA00023136"/>
    </source>
</evidence>
<comment type="function">
    <text evidence="12">Channel-forming protein essential for import of protein precursors into mitochondria.</text>
</comment>
<accession>A0A4U0WBF8</accession>
<evidence type="ECO:0000256" key="9">
    <source>
        <dbReference type="ARBA" id="ARBA00023114"/>
    </source>
</evidence>
<keyword evidence="10" id="KW-0496">Mitochondrion</keyword>
<dbReference type="PANTHER" id="PTHR10802">
    <property type="entry name" value="MITOCHONDRIAL IMPORT RECEPTOR SUBUNIT TOM40"/>
    <property type="match status" value="1"/>
</dbReference>
<keyword evidence="7" id="KW-0653">Protein transport</keyword>
<sequence length="365" mass="38860">MSTTIPVNNLSEKENAALDFFSQNAVVSTLRDTYLSFSARREALGLSNPGTVDNIAKEVQRDVFLNNLTFSGLRADLTKAFSVAPLFQVSHAFSQGSQGLPPYTFAALYGSPQVFLQANIDNDLALSGRFNYRLSSNMITKTSIQLAPGPGQAMFSPEIDYTGSDFSASIKSMNPSFLDGGLTGIFIGSYLQSVTPRLSLGLEAVWQRAAVGYGPEHAVSYAARYKGDDWIASAQLLAQGGVQTSYWRRLTDKVEAGVDANLQFAGLGLGGAGGMMGGGRKEGVATLGAKYDFRASSFRAQVDSQGNLGCLLEKRVAPPVQVTFAGELDHVKNTAKIGLAVSIEAAGDEVMEQQEKANSAPPPPF</sequence>
<evidence type="ECO:0000256" key="2">
    <source>
        <dbReference type="ARBA" id="ARBA00010510"/>
    </source>
</evidence>
<comment type="similarity">
    <text evidence="2">Belongs to the Tom40 family.</text>
</comment>
<dbReference type="AlphaFoldDB" id="A0A4U0WBF8"/>
<dbReference type="STRING" id="331657.A0A4U0WBF8"/>
<evidence type="ECO:0000256" key="4">
    <source>
        <dbReference type="ARBA" id="ARBA00022452"/>
    </source>
</evidence>
<dbReference type="GO" id="GO:0005741">
    <property type="term" value="C:mitochondrial outer membrane"/>
    <property type="evidence" value="ECO:0007669"/>
    <property type="project" value="UniProtKB-SubCell"/>
</dbReference>
<protein>
    <recommendedName>
        <fullName evidence="13">Translocase of outer membrane 40 kDa subunit</fullName>
    </recommendedName>
</protein>
<dbReference type="GO" id="GO:0030150">
    <property type="term" value="P:protein import into mitochondrial matrix"/>
    <property type="evidence" value="ECO:0007669"/>
    <property type="project" value="InterPro"/>
</dbReference>
<comment type="subcellular location">
    <subcellularLocation>
        <location evidence="1">Mitochondrion outer membrane</location>
        <topology evidence="1">Multi-pass membrane protein</topology>
    </subcellularLocation>
</comment>
<evidence type="ECO:0000256" key="10">
    <source>
        <dbReference type="ARBA" id="ARBA00023128"/>
    </source>
</evidence>
<evidence type="ECO:0000256" key="12">
    <source>
        <dbReference type="ARBA" id="ARBA00053390"/>
    </source>
</evidence>
<name>A0A4U0WBF8_9PEZI</name>
<keyword evidence="8" id="KW-0406">Ion transport</keyword>
<dbReference type="Proteomes" id="UP000308768">
    <property type="component" value="Unassembled WGS sequence"/>
</dbReference>
<evidence type="ECO:0000256" key="1">
    <source>
        <dbReference type="ARBA" id="ARBA00004374"/>
    </source>
</evidence>
<dbReference type="GO" id="GO:0015288">
    <property type="term" value="F:porin activity"/>
    <property type="evidence" value="ECO:0007669"/>
    <property type="project" value="UniProtKB-KW"/>
</dbReference>
<evidence type="ECO:0000313" key="14">
    <source>
        <dbReference type="EMBL" id="TKA59912.1"/>
    </source>
</evidence>
<dbReference type="CDD" id="cd07305">
    <property type="entry name" value="Porin3_Tom40"/>
    <property type="match status" value="1"/>
</dbReference>
<dbReference type="InterPro" id="IPR037930">
    <property type="entry name" value="Tom40"/>
</dbReference>
<keyword evidence="5" id="KW-0812">Transmembrane</keyword>
<dbReference type="Pfam" id="PF01459">
    <property type="entry name" value="Porin_3"/>
    <property type="match status" value="1"/>
</dbReference>
<keyword evidence="11" id="KW-0472">Membrane</keyword>
<evidence type="ECO:0000256" key="8">
    <source>
        <dbReference type="ARBA" id="ARBA00023065"/>
    </source>
</evidence>
<keyword evidence="15" id="KW-1185">Reference proteome</keyword>
<gene>
    <name evidence="14" type="ORF">B0A49_10490</name>
</gene>
<reference evidence="14 15" key="1">
    <citation type="submission" date="2017-03" db="EMBL/GenBank/DDBJ databases">
        <title>Genomes of endolithic fungi from Antarctica.</title>
        <authorList>
            <person name="Coleine C."/>
            <person name="Masonjones S."/>
            <person name="Stajich J.E."/>
        </authorList>
    </citation>
    <scope>NUCLEOTIDE SEQUENCE [LARGE SCALE GENOMIC DNA]</scope>
    <source>
        <strain evidence="14 15">CCFEE 5187</strain>
    </source>
</reference>
<dbReference type="Gene3D" id="2.40.160.10">
    <property type="entry name" value="Porin"/>
    <property type="match status" value="1"/>
</dbReference>
<comment type="caution">
    <text evidence="14">The sequence shown here is derived from an EMBL/GenBank/DDBJ whole genome shotgun (WGS) entry which is preliminary data.</text>
</comment>
<evidence type="ECO:0000256" key="3">
    <source>
        <dbReference type="ARBA" id="ARBA00022448"/>
    </source>
</evidence>
<evidence type="ECO:0000256" key="6">
    <source>
        <dbReference type="ARBA" id="ARBA00022787"/>
    </source>
</evidence>
<dbReference type="FunFam" id="2.40.160.10:FF:000009">
    <property type="entry name" value="Mitochondrial import receptor subunit TOM40"/>
    <property type="match status" value="1"/>
</dbReference>
<keyword evidence="4" id="KW-1134">Transmembrane beta strand</keyword>
<evidence type="ECO:0000256" key="13">
    <source>
        <dbReference type="ARBA" id="ARBA00078731"/>
    </source>
</evidence>
<dbReference type="GO" id="GO:0006811">
    <property type="term" value="P:monoatomic ion transport"/>
    <property type="evidence" value="ECO:0007669"/>
    <property type="project" value="UniProtKB-KW"/>
</dbReference>
<evidence type="ECO:0000256" key="5">
    <source>
        <dbReference type="ARBA" id="ARBA00022692"/>
    </source>
</evidence>
<dbReference type="InterPro" id="IPR023614">
    <property type="entry name" value="Porin_dom_sf"/>
</dbReference>
<dbReference type="InterPro" id="IPR027246">
    <property type="entry name" value="Porin_Euk/Tom40"/>
</dbReference>
<proteinExistence type="inferred from homology"/>
<keyword evidence="6" id="KW-1000">Mitochondrion outer membrane</keyword>
<organism evidence="14 15">
    <name type="scientific">Cryomyces minteri</name>
    <dbReference type="NCBI Taxonomy" id="331657"/>
    <lineage>
        <taxon>Eukaryota</taxon>
        <taxon>Fungi</taxon>
        <taxon>Dikarya</taxon>
        <taxon>Ascomycota</taxon>
        <taxon>Pezizomycotina</taxon>
        <taxon>Dothideomycetes</taxon>
        <taxon>Dothideomycetes incertae sedis</taxon>
        <taxon>Cryomyces</taxon>
    </lineage>
</organism>
<dbReference type="GO" id="GO:0046930">
    <property type="term" value="C:pore complex"/>
    <property type="evidence" value="ECO:0007669"/>
    <property type="project" value="UniProtKB-KW"/>
</dbReference>